<keyword evidence="1" id="KW-0614">Plasmid</keyword>
<organism evidence="1 2">
    <name type="scientific">Persicobacter psychrovividus</name>
    <dbReference type="NCBI Taxonomy" id="387638"/>
    <lineage>
        <taxon>Bacteria</taxon>
        <taxon>Pseudomonadati</taxon>
        <taxon>Bacteroidota</taxon>
        <taxon>Cytophagia</taxon>
        <taxon>Cytophagales</taxon>
        <taxon>Persicobacteraceae</taxon>
        <taxon>Persicobacter</taxon>
    </lineage>
</organism>
<sequence>MHNGVYMVRWGIFPSEVHGLIQAQVLNLLYLLC</sequence>
<evidence type="ECO:0000313" key="2">
    <source>
        <dbReference type="Proteomes" id="UP001354989"/>
    </source>
</evidence>
<accession>A0ABM7VK83</accession>
<proteinExistence type="predicted"/>
<evidence type="ECO:0000313" key="1">
    <source>
        <dbReference type="EMBL" id="BDD01389.1"/>
    </source>
</evidence>
<keyword evidence="2" id="KW-1185">Reference proteome</keyword>
<geneLocation type="plasmid" evidence="1 2">
    <name>pPP2</name>
</geneLocation>
<name>A0ABM7VK83_9BACT</name>
<gene>
    <name evidence="1" type="ORF">PEPS_36690</name>
</gene>
<dbReference type="EMBL" id="AP025294">
    <property type="protein sequence ID" value="BDD01389.1"/>
    <property type="molecule type" value="Genomic_DNA"/>
</dbReference>
<dbReference type="Proteomes" id="UP001354989">
    <property type="component" value="Plasmid pPP2"/>
</dbReference>
<reference evidence="1 2" key="1">
    <citation type="submission" date="2021-12" db="EMBL/GenBank/DDBJ databases">
        <title>Genome sequencing of bacteria with rrn-lacking chromosome and rrn-plasmid.</title>
        <authorList>
            <person name="Anda M."/>
            <person name="Iwasaki W."/>
        </authorList>
    </citation>
    <scope>NUCLEOTIDE SEQUENCE [LARGE SCALE GENOMIC DNA]</scope>
    <source>
        <strain evidence="1 2">NBRC 101262</strain>
        <plasmid evidence="1 2">pPP2</plasmid>
    </source>
</reference>
<protein>
    <submittedName>
        <fullName evidence="1">Uncharacterized protein</fullName>
    </submittedName>
</protein>